<dbReference type="EMBL" id="JAHRIO010008738">
    <property type="protein sequence ID" value="MEQ2160494.1"/>
    <property type="molecule type" value="Genomic_DNA"/>
</dbReference>
<protein>
    <submittedName>
        <fullName evidence="1">Uncharacterized protein</fullName>
    </submittedName>
</protein>
<sequence length="99" mass="11617">MKDFNNLSLPWAANWQKRVKLLRMSENVSFTMATEDAPSPLIGKDFVSIKSNMKFPYMFLQRNNAWCSCPLSGSEMSCCQYKWVNLFCTICFEIRNKRK</sequence>
<proteinExistence type="predicted"/>
<reference evidence="1 2" key="1">
    <citation type="submission" date="2021-06" db="EMBL/GenBank/DDBJ databases">
        <authorList>
            <person name="Palmer J.M."/>
        </authorList>
    </citation>
    <scope>NUCLEOTIDE SEQUENCE [LARGE SCALE GENOMIC DNA]</scope>
    <source>
        <strain evidence="1 2">GA_2019</strain>
        <tissue evidence="1">Muscle</tissue>
    </source>
</reference>
<evidence type="ECO:0000313" key="1">
    <source>
        <dbReference type="EMBL" id="MEQ2160494.1"/>
    </source>
</evidence>
<gene>
    <name evidence="1" type="ORF">GOODEAATRI_034401</name>
</gene>
<organism evidence="1 2">
    <name type="scientific">Goodea atripinnis</name>
    <dbReference type="NCBI Taxonomy" id="208336"/>
    <lineage>
        <taxon>Eukaryota</taxon>
        <taxon>Metazoa</taxon>
        <taxon>Chordata</taxon>
        <taxon>Craniata</taxon>
        <taxon>Vertebrata</taxon>
        <taxon>Euteleostomi</taxon>
        <taxon>Actinopterygii</taxon>
        <taxon>Neopterygii</taxon>
        <taxon>Teleostei</taxon>
        <taxon>Neoteleostei</taxon>
        <taxon>Acanthomorphata</taxon>
        <taxon>Ovalentaria</taxon>
        <taxon>Atherinomorphae</taxon>
        <taxon>Cyprinodontiformes</taxon>
        <taxon>Goodeidae</taxon>
        <taxon>Goodea</taxon>
    </lineage>
</organism>
<name>A0ABV0MN24_9TELE</name>
<evidence type="ECO:0000313" key="2">
    <source>
        <dbReference type="Proteomes" id="UP001476798"/>
    </source>
</evidence>
<accession>A0ABV0MN24</accession>
<dbReference type="Proteomes" id="UP001476798">
    <property type="component" value="Unassembled WGS sequence"/>
</dbReference>
<keyword evidence="2" id="KW-1185">Reference proteome</keyword>
<comment type="caution">
    <text evidence="1">The sequence shown here is derived from an EMBL/GenBank/DDBJ whole genome shotgun (WGS) entry which is preliminary data.</text>
</comment>